<gene>
    <name evidence="2" type="ORF">GSLYS_00017363001</name>
</gene>
<feature type="compositionally biased region" description="Low complexity" evidence="1">
    <location>
        <begin position="87"/>
        <end position="98"/>
    </location>
</feature>
<sequence length="131" mass="13861">TQPNIAPRQQNSQTGTLTIPHGALLVRNESGQLVLVSASQTVLQQTPSSNSVITTMAPSSYRIQNVRPLTSQAPVRSTSSGQTIVTIQPQSAPQQQSIQVRGPNISAVVPTSNLQQRPQVQTTTVIGQSAP</sequence>
<reference evidence="2 3" key="1">
    <citation type="submission" date="2024-04" db="EMBL/GenBank/DDBJ databases">
        <authorList>
            <consortium name="Genoscope - CEA"/>
            <person name="William W."/>
        </authorList>
    </citation>
    <scope>NUCLEOTIDE SEQUENCE [LARGE SCALE GENOMIC DNA]</scope>
</reference>
<dbReference type="AlphaFoldDB" id="A0AAV2IC53"/>
<evidence type="ECO:0000313" key="3">
    <source>
        <dbReference type="Proteomes" id="UP001497497"/>
    </source>
</evidence>
<feature type="non-terminal residue" evidence="2">
    <location>
        <position position="1"/>
    </location>
</feature>
<accession>A0AAV2IC53</accession>
<name>A0AAV2IC53_LYMST</name>
<evidence type="ECO:0000313" key="2">
    <source>
        <dbReference type="EMBL" id="CAL1543850.1"/>
    </source>
</evidence>
<feature type="non-terminal residue" evidence="2">
    <location>
        <position position="131"/>
    </location>
</feature>
<dbReference type="EMBL" id="CAXITT010000580">
    <property type="protein sequence ID" value="CAL1543850.1"/>
    <property type="molecule type" value="Genomic_DNA"/>
</dbReference>
<comment type="caution">
    <text evidence="2">The sequence shown here is derived from an EMBL/GenBank/DDBJ whole genome shotgun (WGS) entry which is preliminary data.</text>
</comment>
<feature type="compositionally biased region" description="Polar residues" evidence="1">
    <location>
        <begin position="71"/>
        <end position="86"/>
    </location>
</feature>
<evidence type="ECO:0000256" key="1">
    <source>
        <dbReference type="SAM" id="MobiDB-lite"/>
    </source>
</evidence>
<organism evidence="2 3">
    <name type="scientific">Lymnaea stagnalis</name>
    <name type="common">Great pond snail</name>
    <name type="synonym">Helix stagnalis</name>
    <dbReference type="NCBI Taxonomy" id="6523"/>
    <lineage>
        <taxon>Eukaryota</taxon>
        <taxon>Metazoa</taxon>
        <taxon>Spiralia</taxon>
        <taxon>Lophotrochozoa</taxon>
        <taxon>Mollusca</taxon>
        <taxon>Gastropoda</taxon>
        <taxon>Heterobranchia</taxon>
        <taxon>Euthyneura</taxon>
        <taxon>Panpulmonata</taxon>
        <taxon>Hygrophila</taxon>
        <taxon>Lymnaeoidea</taxon>
        <taxon>Lymnaeidae</taxon>
        <taxon>Lymnaea</taxon>
    </lineage>
</organism>
<proteinExistence type="predicted"/>
<keyword evidence="3" id="KW-1185">Reference proteome</keyword>
<dbReference type="Proteomes" id="UP001497497">
    <property type="component" value="Unassembled WGS sequence"/>
</dbReference>
<protein>
    <submittedName>
        <fullName evidence="2">Uncharacterized protein</fullName>
    </submittedName>
</protein>
<feature type="region of interest" description="Disordered" evidence="1">
    <location>
        <begin position="71"/>
        <end position="98"/>
    </location>
</feature>